<feature type="compositionally biased region" description="Low complexity" evidence="6">
    <location>
        <begin position="1052"/>
        <end position="1063"/>
    </location>
</feature>
<feature type="domain" description="Rho-GAP" evidence="7">
    <location>
        <begin position="722"/>
        <end position="911"/>
    </location>
</feature>
<feature type="compositionally biased region" description="Basic and acidic residues" evidence="6">
    <location>
        <begin position="1071"/>
        <end position="1086"/>
    </location>
</feature>
<feature type="compositionally biased region" description="Basic and acidic residues" evidence="6">
    <location>
        <begin position="597"/>
        <end position="607"/>
    </location>
</feature>
<evidence type="ECO:0000256" key="4">
    <source>
        <dbReference type="PROSITE-ProRule" id="PRU00433"/>
    </source>
</evidence>
<feature type="coiled-coil region" evidence="5">
    <location>
        <begin position="1642"/>
        <end position="1669"/>
    </location>
</feature>
<dbReference type="SUPFAM" id="SSF48350">
    <property type="entry name" value="GTPase activation domain, GAP"/>
    <property type="match status" value="1"/>
</dbReference>
<feature type="compositionally biased region" description="Polar residues" evidence="6">
    <location>
        <begin position="289"/>
        <end position="316"/>
    </location>
</feature>
<evidence type="ECO:0000256" key="1">
    <source>
        <dbReference type="ARBA" id="ARBA00007549"/>
    </source>
</evidence>
<accession>A0A674GY22</accession>
<gene>
    <name evidence="9" type="primary">FAM13A</name>
</gene>
<reference evidence="9" key="3">
    <citation type="submission" date="2025-09" db="UniProtKB">
        <authorList>
            <consortium name="Ensembl"/>
        </authorList>
    </citation>
    <scope>IDENTIFICATION</scope>
</reference>
<evidence type="ECO:0000313" key="10">
    <source>
        <dbReference type="Proteomes" id="UP000007754"/>
    </source>
</evidence>
<evidence type="ECO:0000256" key="3">
    <source>
        <dbReference type="ARBA" id="ARBA00023004"/>
    </source>
</evidence>
<keyword evidence="2 4" id="KW-0479">Metal-binding</keyword>
<feature type="compositionally biased region" description="Polar residues" evidence="6">
    <location>
        <begin position="537"/>
        <end position="561"/>
    </location>
</feature>
<dbReference type="InterPro" id="IPR059029">
    <property type="entry name" value="FAM13A_dom"/>
</dbReference>
<feature type="region of interest" description="Disordered" evidence="6">
    <location>
        <begin position="1039"/>
        <end position="1086"/>
    </location>
</feature>
<dbReference type="InterPro" id="IPR008936">
    <property type="entry name" value="Rho_GTPase_activation_prot"/>
</dbReference>
<feature type="compositionally biased region" description="Polar residues" evidence="6">
    <location>
        <begin position="140"/>
        <end position="161"/>
    </location>
</feature>
<feature type="region of interest" description="Disordered" evidence="6">
    <location>
        <begin position="1189"/>
        <end position="1212"/>
    </location>
</feature>
<feature type="region of interest" description="Disordered" evidence="6">
    <location>
        <begin position="1288"/>
        <end position="1321"/>
    </location>
</feature>
<feature type="region of interest" description="Disordered" evidence="6">
    <location>
        <begin position="136"/>
        <end position="194"/>
    </location>
</feature>
<reference evidence="9" key="2">
    <citation type="submission" date="2025-08" db="UniProtKB">
        <authorList>
            <consortium name="Ensembl"/>
        </authorList>
    </citation>
    <scope>IDENTIFICATION</scope>
</reference>
<dbReference type="InterPro" id="IPR039102">
    <property type="entry name" value="FAM13"/>
</dbReference>
<dbReference type="InParanoid" id="A0A674GY22"/>
<keyword evidence="3 4" id="KW-0408">Iron</keyword>
<dbReference type="Proteomes" id="UP000007754">
    <property type="component" value="Chromosome 4"/>
</dbReference>
<dbReference type="GO" id="GO:0046872">
    <property type="term" value="F:metal ion binding"/>
    <property type="evidence" value="ECO:0007669"/>
    <property type="project" value="UniProtKB-KW"/>
</dbReference>
<feature type="domain" description="Cytochrome c" evidence="8">
    <location>
        <begin position="51"/>
        <end position="186"/>
    </location>
</feature>
<feature type="compositionally biased region" description="Polar residues" evidence="6">
    <location>
        <begin position="1395"/>
        <end position="1406"/>
    </location>
</feature>
<dbReference type="Gene3D" id="1.10.555.10">
    <property type="entry name" value="Rho GTPase activation protein"/>
    <property type="match status" value="1"/>
</dbReference>
<organism evidence="9 10">
    <name type="scientific">Taeniopygia guttata</name>
    <name type="common">Zebra finch</name>
    <name type="synonym">Poephila guttata</name>
    <dbReference type="NCBI Taxonomy" id="59729"/>
    <lineage>
        <taxon>Eukaryota</taxon>
        <taxon>Metazoa</taxon>
        <taxon>Chordata</taxon>
        <taxon>Craniata</taxon>
        <taxon>Vertebrata</taxon>
        <taxon>Euteleostomi</taxon>
        <taxon>Archelosauria</taxon>
        <taxon>Archosauria</taxon>
        <taxon>Dinosauria</taxon>
        <taxon>Saurischia</taxon>
        <taxon>Theropoda</taxon>
        <taxon>Coelurosauria</taxon>
        <taxon>Aves</taxon>
        <taxon>Neognathae</taxon>
        <taxon>Neoaves</taxon>
        <taxon>Telluraves</taxon>
        <taxon>Australaves</taxon>
        <taxon>Passeriformes</taxon>
        <taxon>Passeroidea</taxon>
        <taxon>Estrildidae</taxon>
        <taxon>Estrildinae</taxon>
        <taxon>Taeniopygia</taxon>
    </lineage>
</organism>
<feature type="compositionally biased region" description="Basic and acidic residues" evidence="6">
    <location>
        <begin position="1408"/>
        <end position="1420"/>
    </location>
</feature>
<proteinExistence type="inferred from homology"/>
<evidence type="ECO:0000256" key="5">
    <source>
        <dbReference type="SAM" id="Coils"/>
    </source>
</evidence>
<evidence type="ECO:0000313" key="9">
    <source>
        <dbReference type="Ensembl" id="ENSTGUP00000027256.1"/>
    </source>
</evidence>
<protein>
    <submittedName>
        <fullName evidence="9">Family with sequence similarity 13 member A</fullName>
    </submittedName>
</protein>
<feature type="compositionally biased region" description="Polar residues" evidence="6">
    <location>
        <begin position="1130"/>
        <end position="1153"/>
    </location>
</feature>
<feature type="compositionally biased region" description="Low complexity" evidence="6">
    <location>
        <begin position="637"/>
        <end position="652"/>
    </location>
</feature>
<feature type="compositionally biased region" description="Polar residues" evidence="6">
    <location>
        <begin position="236"/>
        <end position="249"/>
    </location>
</feature>
<feature type="region of interest" description="Disordered" evidence="6">
    <location>
        <begin position="1393"/>
        <end position="1431"/>
    </location>
</feature>
<keyword evidence="5" id="KW-0175">Coiled coil</keyword>
<dbReference type="GO" id="GO:0020037">
    <property type="term" value="F:heme binding"/>
    <property type="evidence" value="ECO:0007669"/>
    <property type="project" value="InterPro"/>
</dbReference>
<dbReference type="InterPro" id="IPR000198">
    <property type="entry name" value="RhoGAP_dom"/>
</dbReference>
<feature type="region of interest" description="Disordered" evidence="6">
    <location>
        <begin position="80"/>
        <end position="104"/>
    </location>
</feature>
<reference evidence="9 10" key="1">
    <citation type="journal article" date="2010" name="Nature">
        <title>The genome of a songbird.</title>
        <authorList>
            <person name="Warren W.C."/>
            <person name="Clayton D.F."/>
            <person name="Ellegren H."/>
            <person name="Arnold A.P."/>
            <person name="Hillier L.W."/>
            <person name="Kunstner A."/>
            <person name="Searle S."/>
            <person name="White S."/>
            <person name="Vilella A.J."/>
            <person name="Fairley S."/>
            <person name="Heger A."/>
            <person name="Kong L."/>
            <person name="Ponting C.P."/>
            <person name="Jarvis E.D."/>
            <person name="Mello C.V."/>
            <person name="Minx P."/>
            <person name="Lovell P."/>
            <person name="Velho T.A."/>
            <person name="Ferris M."/>
            <person name="Balakrishnan C.N."/>
            <person name="Sinha S."/>
            <person name="Blatti C."/>
            <person name="London S.E."/>
            <person name="Li Y."/>
            <person name="Lin Y.C."/>
            <person name="George J."/>
            <person name="Sweedler J."/>
            <person name="Southey B."/>
            <person name="Gunaratne P."/>
            <person name="Watson M."/>
            <person name="Nam K."/>
            <person name="Backstrom N."/>
            <person name="Smeds L."/>
            <person name="Nabholz B."/>
            <person name="Itoh Y."/>
            <person name="Whitney O."/>
            <person name="Pfenning A.R."/>
            <person name="Howard J."/>
            <person name="Volker M."/>
            <person name="Skinner B.M."/>
            <person name="Griffin D.K."/>
            <person name="Ye L."/>
            <person name="McLaren W.M."/>
            <person name="Flicek P."/>
            <person name="Quesada V."/>
            <person name="Velasco G."/>
            <person name="Lopez-Otin C."/>
            <person name="Puente X.S."/>
            <person name="Olender T."/>
            <person name="Lancet D."/>
            <person name="Smit A.F."/>
            <person name="Hubley R."/>
            <person name="Konkel M.K."/>
            <person name="Walker J.A."/>
            <person name="Batzer M.A."/>
            <person name="Gu W."/>
            <person name="Pollock D.D."/>
            <person name="Chen L."/>
            <person name="Cheng Z."/>
            <person name="Eichler E.E."/>
            <person name="Stapley J."/>
            <person name="Slate J."/>
            <person name="Ekblom R."/>
            <person name="Birkhead T."/>
            <person name="Burke T."/>
            <person name="Burt D."/>
            <person name="Scharff C."/>
            <person name="Adam I."/>
            <person name="Richard H."/>
            <person name="Sultan M."/>
            <person name="Soldatov A."/>
            <person name="Lehrach H."/>
            <person name="Edwards S.V."/>
            <person name="Yang S.P."/>
            <person name="Li X."/>
            <person name="Graves T."/>
            <person name="Fulton L."/>
            <person name="Nelson J."/>
            <person name="Chinwalla A."/>
            <person name="Hou S."/>
            <person name="Mardis E.R."/>
            <person name="Wilson R.K."/>
        </authorList>
    </citation>
    <scope>NUCLEOTIDE SEQUENCE [LARGE SCALE GENOMIC DNA]</scope>
</reference>
<feature type="compositionally biased region" description="Polar residues" evidence="6">
    <location>
        <begin position="260"/>
        <end position="273"/>
    </location>
</feature>
<feature type="compositionally biased region" description="Low complexity" evidence="6">
    <location>
        <begin position="488"/>
        <end position="501"/>
    </location>
</feature>
<dbReference type="PANTHER" id="PTHR15904">
    <property type="entry name" value="FAM13"/>
    <property type="match status" value="1"/>
</dbReference>
<dbReference type="PROSITE" id="PS50238">
    <property type="entry name" value="RHOGAP"/>
    <property type="match status" value="1"/>
</dbReference>
<evidence type="ECO:0000256" key="2">
    <source>
        <dbReference type="ARBA" id="ARBA00022723"/>
    </source>
</evidence>
<feature type="region of interest" description="Disordered" evidence="6">
    <location>
        <begin position="1113"/>
        <end position="1158"/>
    </location>
</feature>
<dbReference type="GeneTree" id="ENSGT00950000183033"/>
<dbReference type="Pfam" id="PF26116">
    <property type="entry name" value="FAM13A"/>
    <property type="match status" value="1"/>
</dbReference>
<comment type="similarity">
    <text evidence="1">Belongs to the FAM13 family.</text>
</comment>
<keyword evidence="4" id="KW-0349">Heme</keyword>
<feature type="region of interest" description="Disordered" evidence="6">
    <location>
        <begin position="637"/>
        <end position="658"/>
    </location>
</feature>
<feature type="region of interest" description="Disordered" evidence="6">
    <location>
        <begin position="463"/>
        <end position="616"/>
    </location>
</feature>
<dbReference type="CDD" id="cd04393">
    <property type="entry name" value="RhoGAP_FAM13A1a"/>
    <property type="match status" value="1"/>
</dbReference>
<sequence length="1717" mass="187833">MGTVPDPLRSAKLSLVSTCAEEEHLGDLQPAKHQPQAPSGERASNGFPCVPSSSAGVGLFHLSCTAAASTQRCEQCHTDDDSQQEAFSPRLASTAAEGHPADVKPADCSQPAGIAAPAVPALAATGALSVGQGPEMMPAPQSSRQFVQGSQAKMSSLTQIDDSGLKPQGTDDQPVLEVLNYSSPGDPVGVNPFCHTSQANLLQRGEKDREGEKNGSAVCQSALTAGQTEADPGRDLQTSLEAKSGTADTPQLHPPDKTEVVQSSEAPAQSSHGSPHPVHSLEPTPGSPNPTQLSKFRETGTMTAQPESSPFTQEAVSRTWRDAEVQAVATVESKSASTSPSIFAAFLKGNCPPEEKEELHIIYRGGMGLSQAALTDSLSSQQKSPCSPGNTSKSTVVAVTASAQTQPVKLPGFPPDVAPPVSADNAKPVAPCSPAAVAAQGTSVGNAKMTSAACDVKAAAQLPKDAPVPPKPIPVEQLGVDSSNQIPSQSGTGTGEPSTTSAVPGTQNNVRDLIPHAGSSRSPSLSGKDSEAKQEIMGSSEQKPVQSKGASQGQASPNQSVVKPKEENLVVLDPKGGLNVSSQPAAVRAKACPQDAGGKDSGGHRDSGQSQMAGGQNLQAGLTPELSVSSASIAPSMAASAAPQQQRLQARQSGHDLHTEVVPASSQAVPNLGENKKHSTPAMEAKVQQSKSAARLKEDMKKIAVSPLNKQRDTTCPKVFGVSLLELQQQGLSKNGIPIVVWNIVEYLTQHGMTQEGLFRVNGSMKMVEQLRLQYERGEEVELVKDGDVYSAASLLKLFLRELPDGIITSALHPRFIQLYQDSRNDMQKESYLKELLKELPDAHYCLLKYLCQFLIKVAEHHVENRMNLCNLATIFGPNCFHVPSGFEGIKEQEICNKIMTKMLENYNTLFELEGLKKDEEKPVCEELAKIILVKMTKPPVEPSSQMCLLPQPGQSDGIPQVSLRLTDSASCGKEVDLADEISFVNNDVFFSSSQEDERPMSPFYVSTHVSQVSSNVPATGEYLEKTIRSAVEQHLFDVHGSGGQSSEDSESGTSSASSNVSARQRRRHHKEQEEARRNRDMEVVNKENIPSGFSSLEDCILAAQDVEKLQDTSSGYLSERNKSKRQKSSTKLSELNDNQDSPVSMESFSSSKPIDRTADDMEILSEESKESENDEVFFRHSQLTSSMKIQEHPSMPENKLQRNQDADDQENSFVSEVPRLDLTSLCDDSNWEEPIPALSSWQRDGLDSDEARLSPQAGRLIRQLLDEDSDPMLSPRFYAYGQSQQYLDDTEVPPSPPNSHSFMRRRSSSLGSYEDDREDLTPAQLTRRIQGLKKKIRRFEDKFEEERKYRPSHSDKAANPEVLKWTNDLAKFRKQLKESKLKISEEDLGPVVRQRSNTLPKSFGSQLEKEDDKKQDLSDKSAQPAVEVTFDSIQKKLQEKRAETNRPEDIKDMTRDQIAAEKVALQKALLCYEGIHGRPVVNTAIEGQSQEQGWESSSCAHGGRRDCKHRLLPLQVTKNERQVMKPLYDRYRLIKQILSRANTIPIIGSPSSKRRSPLLQPIIEGETASFFKEIKEEEEGSEEDSSVKPDLTITIKTDFNVRSFLDQLEDDADGFVSPVDDKMPSRSSQDMGLSNLHEASIPELLEQLQEVREEKKRIRKKLRDFEDNFFRQNGRNVQKEDRTPMAEEYNEYKQVKAKLRLLEVLISKRDISSKII</sequence>
<feature type="region of interest" description="Disordered" evidence="6">
    <location>
        <begin position="24"/>
        <end position="46"/>
    </location>
</feature>
<dbReference type="InterPro" id="IPR009056">
    <property type="entry name" value="Cyt_c-like_dom"/>
</dbReference>
<dbReference type="Pfam" id="PF00620">
    <property type="entry name" value="RhoGAP"/>
    <property type="match status" value="1"/>
</dbReference>
<dbReference type="PROSITE" id="PS51007">
    <property type="entry name" value="CYTC"/>
    <property type="match status" value="1"/>
</dbReference>
<dbReference type="SMART" id="SM00324">
    <property type="entry name" value="RhoGAP"/>
    <property type="match status" value="1"/>
</dbReference>
<evidence type="ECO:0000259" key="7">
    <source>
        <dbReference type="PROSITE" id="PS50238"/>
    </source>
</evidence>
<feature type="region of interest" description="Disordered" evidence="6">
    <location>
        <begin position="224"/>
        <end position="316"/>
    </location>
</feature>
<dbReference type="PANTHER" id="PTHR15904:SF18">
    <property type="entry name" value="PROTEIN FAM13A"/>
    <property type="match status" value="1"/>
</dbReference>
<keyword evidence="10" id="KW-1185">Reference proteome</keyword>
<dbReference type="GO" id="GO:0009055">
    <property type="term" value="F:electron transfer activity"/>
    <property type="evidence" value="ECO:0007669"/>
    <property type="project" value="InterPro"/>
</dbReference>
<name>A0A674GY22_TAEGU</name>
<evidence type="ECO:0000256" key="6">
    <source>
        <dbReference type="SAM" id="MobiDB-lite"/>
    </source>
</evidence>
<evidence type="ECO:0000259" key="8">
    <source>
        <dbReference type="PROSITE" id="PS51007"/>
    </source>
</evidence>
<dbReference type="GO" id="GO:0007165">
    <property type="term" value="P:signal transduction"/>
    <property type="evidence" value="ECO:0007669"/>
    <property type="project" value="InterPro"/>
</dbReference>
<dbReference type="Ensembl" id="ENSTGUT00000025228.1">
    <property type="protein sequence ID" value="ENSTGUP00000027256.1"/>
    <property type="gene ID" value="ENSTGUG00000003051.2"/>
</dbReference>